<proteinExistence type="predicted"/>
<feature type="non-terminal residue" evidence="1">
    <location>
        <position position="1"/>
    </location>
</feature>
<organism evidence="1 2">
    <name type="scientific">Neurospora tetrasperma (strain FGSC 2508 / ATCC MYA-4615 / P0657)</name>
    <dbReference type="NCBI Taxonomy" id="510951"/>
    <lineage>
        <taxon>Eukaryota</taxon>
        <taxon>Fungi</taxon>
        <taxon>Dikarya</taxon>
        <taxon>Ascomycota</taxon>
        <taxon>Pezizomycotina</taxon>
        <taxon>Sordariomycetes</taxon>
        <taxon>Sordariomycetidae</taxon>
        <taxon>Sordariales</taxon>
        <taxon>Sordariaceae</taxon>
        <taxon>Neurospora</taxon>
    </lineage>
</organism>
<evidence type="ECO:0000313" key="2">
    <source>
        <dbReference type="Proteomes" id="UP000008065"/>
    </source>
</evidence>
<keyword evidence="2" id="KW-1185">Reference proteome</keyword>
<dbReference type="GeneID" id="20827894"/>
<dbReference type="VEuPathDB" id="FungiDB:NEUTE1DRAFT_43366"/>
<dbReference type="KEGG" id="nte:NEUTE1DRAFT43366"/>
<gene>
    <name evidence="1" type="ORF">NEUTE1DRAFT_43366</name>
</gene>
<dbReference type="OrthoDB" id="10528793at2759"/>
<dbReference type="EMBL" id="GL891304">
    <property type="protein sequence ID" value="EGO57289.1"/>
    <property type="molecule type" value="Genomic_DNA"/>
</dbReference>
<dbReference type="AlphaFoldDB" id="F8MJP8"/>
<protein>
    <submittedName>
        <fullName evidence="1">Uncharacterized protein</fullName>
    </submittedName>
</protein>
<evidence type="ECO:0000313" key="1">
    <source>
        <dbReference type="EMBL" id="EGO57289.1"/>
    </source>
</evidence>
<dbReference type="Proteomes" id="UP000008065">
    <property type="component" value="Unassembled WGS sequence"/>
</dbReference>
<sequence>FSYSLIDCSGSKKFMIQTGPHLRRRTFLPPWTSTYLPTLVPPEVATLVSVYYMSGWQ</sequence>
<reference evidence="2" key="1">
    <citation type="journal article" date="2011" name="Genetics">
        <title>Massive changes in genome architecture accompany the transition to self-fertility in the filamentous fungus Neurospora tetrasperma.</title>
        <authorList>
            <person name="Ellison C.E."/>
            <person name="Stajich J.E."/>
            <person name="Jacobson D.J."/>
            <person name="Natvig D.O."/>
            <person name="Lapidus A."/>
            <person name="Foster B."/>
            <person name="Aerts A."/>
            <person name="Riley R."/>
            <person name="Lindquist E.A."/>
            <person name="Grigoriev I.V."/>
            <person name="Taylor J.W."/>
        </authorList>
    </citation>
    <scope>NUCLEOTIDE SEQUENCE [LARGE SCALE GENOMIC DNA]</scope>
    <source>
        <strain evidence="2">FGSC 2508 / P0657</strain>
    </source>
</reference>
<name>F8MJP8_NEUT8</name>
<dbReference type="HOGENOM" id="CLU_3002082_0_0_1"/>
<accession>F8MJP8</accession>
<dbReference type="RefSeq" id="XP_009850351.1">
    <property type="nucleotide sequence ID" value="XM_009852049.1"/>
</dbReference>